<keyword evidence="2" id="KW-1185">Reference proteome</keyword>
<proteinExistence type="predicted"/>
<protein>
    <submittedName>
        <fullName evidence="1">Uncharacterized protein</fullName>
    </submittedName>
</protein>
<dbReference type="AlphaFoldDB" id="A0AA35S2C1"/>
<name>A0AA35S2C1_GEOBA</name>
<gene>
    <name evidence="1" type="ORF">GBAR_LOCUS12330</name>
</gene>
<dbReference type="Proteomes" id="UP001174909">
    <property type="component" value="Unassembled WGS sequence"/>
</dbReference>
<accession>A0AA35S2C1</accession>
<comment type="caution">
    <text evidence="1">The sequence shown here is derived from an EMBL/GenBank/DDBJ whole genome shotgun (WGS) entry which is preliminary data.</text>
</comment>
<evidence type="ECO:0000313" key="2">
    <source>
        <dbReference type="Proteomes" id="UP001174909"/>
    </source>
</evidence>
<organism evidence="1 2">
    <name type="scientific">Geodia barretti</name>
    <name type="common">Barrett's horny sponge</name>
    <dbReference type="NCBI Taxonomy" id="519541"/>
    <lineage>
        <taxon>Eukaryota</taxon>
        <taxon>Metazoa</taxon>
        <taxon>Porifera</taxon>
        <taxon>Demospongiae</taxon>
        <taxon>Heteroscleromorpha</taxon>
        <taxon>Tetractinellida</taxon>
        <taxon>Astrophorina</taxon>
        <taxon>Geodiidae</taxon>
        <taxon>Geodia</taxon>
    </lineage>
</organism>
<reference evidence="1" key="1">
    <citation type="submission" date="2023-03" db="EMBL/GenBank/DDBJ databases">
        <authorList>
            <person name="Steffen K."/>
            <person name="Cardenas P."/>
        </authorList>
    </citation>
    <scope>NUCLEOTIDE SEQUENCE</scope>
</reference>
<dbReference type="EMBL" id="CASHTH010001839">
    <property type="protein sequence ID" value="CAI8020631.1"/>
    <property type="molecule type" value="Genomic_DNA"/>
</dbReference>
<evidence type="ECO:0000313" key="1">
    <source>
        <dbReference type="EMBL" id="CAI8020631.1"/>
    </source>
</evidence>
<sequence length="43" mass="4633">MIVPDASSSVILRSPLQACLPKLVVVADLPAETVMIKEQLLSR</sequence>